<dbReference type="EMBL" id="WVIC01000001">
    <property type="protein sequence ID" value="NCJ05051.1"/>
    <property type="molecule type" value="Genomic_DNA"/>
</dbReference>
<dbReference type="SUPFAM" id="SSF54447">
    <property type="entry name" value="ssDNA-binding transcriptional regulator domain"/>
    <property type="match status" value="1"/>
</dbReference>
<dbReference type="Pfam" id="PF08848">
    <property type="entry name" value="DUF1818"/>
    <property type="match status" value="1"/>
</dbReference>
<dbReference type="InterPro" id="IPR014947">
    <property type="entry name" value="DUF1818"/>
</dbReference>
<accession>A0A8K1ZVV8</accession>
<comment type="caution">
    <text evidence="1">The sequence shown here is derived from an EMBL/GenBank/DDBJ whole genome shotgun (WGS) entry which is preliminary data.</text>
</comment>
<dbReference type="RefSeq" id="WP_161823521.1">
    <property type="nucleotide sequence ID" value="NZ_WVIC01000001.1"/>
</dbReference>
<dbReference type="GO" id="GO:0006355">
    <property type="term" value="P:regulation of DNA-templated transcription"/>
    <property type="evidence" value="ECO:0007669"/>
    <property type="project" value="InterPro"/>
</dbReference>
<evidence type="ECO:0000313" key="1">
    <source>
        <dbReference type="EMBL" id="NCJ05051.1"/>
    </source>
</evidence>
<reference evidence="1" key="1">
    <citation type="submission" date="2019-12" db="EMBL/GenBank/DDBJ databases">
        <title>High-Quality draft genome sequences of three cyanobacteria isolated from the limestone walls of the Old Cathedral of Coimbra.</title>
        <authorList>
            <person name="Tiago I."/>
            <person name="Soares F."/>
            <person name="Portugal A."/>
        </authorList>
    </citation>
    <scope>NUCLEOTIDE SEQUENCE [LARGE SCALE GENOMIC DNA]</scope>
    <source>
        <strain evidence="1">C</strain>
    </source>
</reference>
<protein>
    <submittedName>
        <fullName evidence="1">DUF1818 family protein</fullName>
    </submittedName>
</protein>
<dbReference type="GO" id="GO:0003677">
    <property type="term" value="F:DNA binding"/>
    <property type="evidence" value="ECO:0007669"/>
    <property type="project" value="InterPro"/>
</dbReference>
<dbReference type="AlphaFoldDB" id="A0A8K1ZVV8"/>
<organism evidence="1 2">
    <name type="scientific">Petrachloros mirabilis ULC683</name>
    <dbReference type="NCBI Taxonomy" id="2781853"/>
    <lineage>
        <taxon>Bacteria</taxon>
        <taxon>Bacillati</taxon>
        <taxon>Cyanobacteriota</taxon>
        <taxon>Cyanophyceae</taxon>
        <taxon>Synechococcales</taxon>
        <taxon>Petrachlorosaceae</taxon>
        <taxon>Petrachloros</taxon>
        <taxon>Petrachloros mirabilis</taxon>
    </lineage>
</organism>
<keyword evidence="2" id="KW-1185">Reference proteome</keyword>
<gene>
    <name evidence="1" type="ORF">GS597_00650</name>
</gene>
<proteinExistence type="predicted"/>
<dbReference type="Gene3D" id="2.30.31.10">
    <property type="entry name" value="Transcriptional Coactivator Pc4, Chain A"/>
    <property type="match status" value="1"/>
</dbReference>
<dbReference type="Proteomes" id="UP000607397">
    <property type="component" value="Unassembled WGS sequence"/>
</dbReference>
<sequence length="121" mass="13759">MRQYLKEGLGWRLGWNPSAPHYQGLVGTSEWSVELTQAEFEDFCRLLLQLAETMTQASLELMDSEMLAIEAQSEALWMEARGFPQAFSLSFILLQSRRAEGSWPPSVTPALIQGVQMLQFF</sequence>
<dbReference type="InterPro" id="IPR009044">
    <property type="entry name" value="ssDNA-bd_transcriptional_reg"/>
</dbReference>
<evidence type="ECO:0000313" key="2">
    <source>
        <dbReference type="Proteomes" id="UP000607397"/>
    </source>
</evidence>
<name>A0A8K1ZVV8_9CYAN</name>